<dbReference type="PIRSF" id="PIRSF002741">
    <property type="entry name" value="MppA"/>
    <property type="match status" value="1"/>
</dbReference>
<accession>A0A7C1FGV0</accession>
<dbReference type="PANTHER" id="PTHR30290">
    <property type="entry name" value="PERIPLASMIC BINDING COMPONENT OF ABC TRANSPORTER"/>
    <property type="match status" value="1"/>
</dbReference>
<dbReference type="GO" id="GO:0015833">
    <property type="term" value="P:peptide transport"/>
    <property type="evidence" value="ECO:0007669"/>
    <property type="project" value="TreeGrafter"/>
</dbReference>
<dbReference type="InterPro" id="IPR000914">
    <property type="entry name" value="SBP_5_dom"/>
</dbReference>
<reference evidence="3" key="1">
    <citation type="journal article" date="2020" name="mSystems">
        <title>Genome- and Community-Level Interaction Insights into Carbon Utilization and Element Cycling Functions of Hydrothermarchaeota in Hydrothermal Sediment.</title>
        <authorList>
            <person name="Zhou Z."/>
            <person name="Liu Y."/>
            <person name="Xu W."/>
            <person name="Pan J."/>
            <person name="Luo Z.H."/>
            <person name="Li M."/>
        </authorList>
    </citation>
    <scope>NUCLEOTIDE SEQUENCE [LARGE SCALE GENOMIC DNA]</scope>
    <source>
        <strain evidence="3">SpSt-289</strain>
    </source>
</reference>
<dbReference type="Gene3D" id="3.90.76.10">
    <property type="entry name" value="Dipeptide-binding Protein, Domain 1"/>
    <property type="match status" value="1"/>
</dbReference>
<proteinExistence type="predicted"/>
<name>A0A7C1FGV0_9CHLR</name>
<dbReference type="Gene3D" id="3.40.190.10">
    <property type="entry name" value="Periplasmic binding protein-like II"/>
    <property type="match status" value="1"/>
</dbReference>
<feature type="domain" description="Solute-binding protein family 5" evidence="2">
    <location>
        <begin position="102"/>
        <end position="450"/>
    </location>
</feature>
<dbReference type="InterPro" id="IPR039424">
    <property type="entry name" value="SBP_5"/>
</dbReference>
<dbReference type="InterPro" id="IPR030678">
    <property type="entry name" value="Peptide/Ni-bd"/>
</dbReference>
<dbReference type="GO" id="GO:0042597">
    <property type="term" value="C:periplasmic space"/>
    <property type="evidence" value="ECO:0007669"/>
    <property type="project" value="UniProtKB-ARBA"/>
</dbReference>
<dbReference type="EMBL" id="DSMG01000083">
    <property type="protein sequence ID" value="HDX31416.1"/>
    <property type="molecule type" value="Genomic_DNA"/>
</dbReference>
<dbReference type="GO" id="GO:1904680">
    <property type="term" value="F:peptide transmembrane transporter activity"/>
    <property type="evidence" value="ECO:0007669"/>
    <property type="project" value="TreeGrafter"/>
</dbReference>
<sequence length="541" mass="59637">MQKRRSLQTMVQKFWRIVGILAVVGALVACVAPSPSPGAEGEAASIAPAAMIPPSSPGDVLIVALPLDPNSINPPNAADRMAGNVINQIFDSLIEVDNVTNELRPSLATEWTVSEDGMEYTFKLRQGVRFHDGSPFDAQDIVATFEAGRDPANAYASAYANVTVEVVDDFTVKLKPNTPDVTFLRSLVGYNIISNEQFAAEGNAGIEIRPIGTGPFKFVEWVKGSRIVLEAFEEYWEEGKPHLQQVIFRPIPESSTRLAAIQTGEVHIINRLNADEAKTLEGVDGIELITYPADRVYYIAFNNLTTGVGKPTEDVRVRQAMNYAVDRQAIVDSLFGGYARLSAGFVTPWNLGFDESLQPYPYDPERARALLAEAGYPDGFTIGMACPIGAYTSFEEVCQAVANYLAEVGITLEGGEIEFLESGVYWDRQSRKELPPLFGDSWSAAVGEALPRLVGALGGWQESYSAWSDPEIDRYLAAISSTFDLEKRAALYKELQAYMYENPPFIYLYEPITFEAIRSFVKGYAPNSVEQYYLKHVHLAE</sequence>
<keyword evidence="1" id="KW-0732">Signal</keyword>
<dbReference type="CDD" id="cd00995">
    <property type="entry name" value="PBP2_NikA_DppA_OppA_like"/>
    <property type="match status" value="1"/>
</dbReference>
<gene>
    <name evidence="3" type="ORF">ENQ20_07965</name>
</gene>
<protein>
    <submittedName>
        <fullName evidence="3">ABC transporter substrate-binding protein</fullName>
    </submittedName>
</protein>
<comment type="caution">
    <text evidence="3">The sequence shown here is derived from an EMBL/GenBank/DDBJ whole genome shotgun (WGS) entry which is preliminary data.</text>
</comment>
<dbReference type="PANTHER" id="PTHR30290:SF38">
    <property type="entry name" value="D,D-DIPEPTIDE-BINDING PERIPLASMIC PROTEIN DDPA-RELATED"/>
    <property type="match status" value="1"/>
</dbReference>
<dbReference type="Pfam" id="PF00496">
    <property type="entry name" value="SBP_bac_5"/>
    <property type="match status" value="1"/>
</dbReference>
<dbReference type="PROSITE" id="PS51257">
    <property type="entry name" value="PROKAR_LIPOPROTEIN"/>
    <property type="match status" value="1"/>
</dbReference>
<evidence type="ECO:0000259" key="2">
    <source>
        <dbReference type="Pfam" id="PF00496"/>
    </source>
</evidence>
<organism evidence="3">
    <name type="scientific">Caldilinea aerophila</name>
    <dbReference type="NCBI Taxonomy" id="133453"/>
    <lineage>
        <taxon>Bacteria</taxon>
        <taxon>Bacillati</taxon>
        <taxon>Chloroflexota</taxon>
        <taxon>Caldilineae</taxon>
        <taxon>Caldilineales</taxon>
        <taxon>Caldilineaceae</taxon>
        <taxon>Caldilinea</taxon>
    </lineage>
</organism>
<evidence type="ECO:0000313" key="3">
    <source>
        <dbReference type="EMBL" id="HDX31416.1"/>
    </source>
</evidence>
<dbReference type="SUPFAM" id="SSF53850">
    <property type="entry name" value="Periplasmic binding protein-like II"/>
    <property type="match status" value="1"/>
</dbReference>
<dbReference type="GO" id="GO:0043190">
    <property type="term" value="C:ATP-binding cassette (ABC) transporter complex"/>
    <property type="evidence" value="ECO:0007669"/>
    <property type="project" value="InterPro"/>
</dbReference>
<dbReference type="Gene3D" id="3.10.105.10">
    <property type="entry name" value="Dipeptide-binding Protein, Domain 3"/>
    <property type="match status" value="1"/>
</dbReference>
<evidence type="ECO:0000256" key="1">
    <source>
        <dbReference type="ARBA" id="ARBA00022729"/>
    </source>
</evidence>
<dbReference type="AlphaFoldDB" id="A0A7C1FGV0"/>